<dbReference type="InterPro" id="IPR036770">
    <property type="entry name" value="Ankyrin_rpt-contain_sf"/>
</dbReference>
<dbReference type="InterPro" id="IPR002110">
    <property type="entry name" value="Ankyrin_rpt"/>
</dbReference>
<gene>
    <name evidence="10" type="ORF">CNMCM8927_003610</name>
</gene>
<evidence type="ECO:0000313" key="10">
    <source>
        <dbReference type="EMBL" id="KAF4200302.1"/>
    </source>
</evidence>
<dbReference type="GO" id="GO:0046873">
    <property type="term" value="F:metal ion transmembrane transporter activity"/>
    <property type="evidence" value="ECO:0007669"/>
    <property type="project" value="InterPro"/>
</dbReference>
<feature type="repeat" description="ANK" evidence="7">
    <location>
        <begin position="301"/>
        <end position="333"/>
    </location>
</feature>
<keyword evidence="4 9" id="KW-1133">Transmembrane helix</keyword>
<evidence type="ECO:0000256" key="9">
    <source>
        <dbReference type="SAM" id="Phobius"/>
    </source>
</evidence>
<dbReference type="PROSITE" id="PS50297">
    <property type="entry name" value="ANK_REP_REGION"/>
    <property type="match status" value="7"/>
</dbReference>
<feature type="repeat" description="ANK" evidence="7">
    <location>
        <begin position="615"/>
        <end position="647"/>
    </location>
</feature>
<dbReference type="EMBL" id="JAAAPU010000211">
    <property type="protein sequence ID" value="KAF4200302.1"/>
    <property type="molecule type" value="Genomic_DNA"/>
</dbReference>
<dbReference type="Pfam" id="PF01544">
    <property type="entry name" value="CorA"/>
    <property type="match status" value="1"/>
</dbReference>
<dbReference type="PANTHER" id="PTHR24173:SF74">
    <property type="entry name" value="ANKYRIN REPEAT DOMAIN-CONTAINING PROTEIN 16"/>
    <property type="match status" value="1"/>
</dbReference>
<feature type="transmembrane region" description="Helical" evidence="9">
    <location>
        <begin position="1548"/>
        <end position="1570"/>
    </location>
</feature>
<sequence length="1629" mass="181135">MDSRTGSPTSNTDHETPADQEETVERSSIRDISGNESQNNERTDGSSAVNSVHGRAESLGAISPTGPESGDEATTSDEEVASLGVSQSREQNTDDGNGDGSAGDRLSENSDEGEAYRHELDDDIMEAIIGAAAETGNDANSDQYTVSSGYPSGYLTELSESSSDDGRHGDANPGTASRTTNVVQLLEHPPSGDLWEAISDHQIERVEELLAGDPELSNSKALVEHDDEGQEPFVTPLYLAVVYRQPRIVEALLKYGADVDAFSTHIAGGISALHSAAIMADYTSVRLLLSQGATIDIQRASGITPLHDAITRQKVDIVQCLLEEGADPTLRDNELNSAFHLAAQFDSVEILDLLWAATADPETQIAEVNALRSTLLHIASGNNCSNVVKWLLDKGADPSLRDGAQNSAFHLAAQFDSVKILDLLWAATADPETQITEKNASDNAPLHTASANDCPEVVRWLLDRGANVDQVGEYQRTPLHMASIEGNDGIVLILLKNRAQIDPLDSDSQTPLLLACANLQGEVMKTLFYHCASTTTVDSSGRGCLHHVVQGHDQLGEGSKSFPEYLEYLAGRGAVVDQEDHHGSTPLMDACQGQNPELIQTLLDLGADINRKGHMGWTPIFYACKKPDNGSLDLLLRRGADVTVTMTGEYTPLHAVCSWGIISNVRLLLKYNAPVTALDGDGNTPLLKAADNKAVDIMLELIKTREYFPNNPVTDPAFIEPPKSAAKIVGVFLNSFDVEARGYSERDLESLLHWAVSHGRFELIQKCLRYRRKALFWRTGGEATWLHVAAQYGHSGIINNLFSKIDAAKEASGGITALNVATAHGHLDTARALLEIIARDSPNADEASCAKARAIIHWNGRRESPLTLSISRKHKDLEKLFFSELKALGEVSGTTLDSIKESELLEILAEWEKPGRESLLKHLLQHWLPAPSNTDVRYWSALHWAVHGSAAVVVWWLLSKGGYRSGDAIRDCQKDPLVKADAIGQIIQNLLRNPPPQMYEIANPVDDERPFPPRPMDWENQRPDLHGFVMTVYTQNGKTVVPYTRDTLHGIIYSQGPTALSRRVEMLEQRDLNILKKKLGNVLSDDQSLPNIWNQSRTPSGGVRSTITHRRLRHDFSGSSENLKLRWIHLPVNELQLTKDLVTRLSHDSGRSEMDHRNFMKFFNRSWTELAAGARQHYMKPLCLRAQIDERGKFRTCTAVYMPYLTLGEYDPKNPKKRTLSGLKESGDDNLISRRDSRHIAHVPLTLDQYYYPGISDTSYRDKTQVFSKYLEEHHEKVVSSTSRSKKKQILMVDQLWIWIIDDQSVITSTSQRQEESSTVSSQDARDSSMSTLLQHVLNDIAYGETRGRSERPTSVNEVMQLALGAATGFFIEKCVQLADGTFKGPLEVFRESIRDVANRETELFQNFLKDLKQEIEKRKARTERISSRSGRPSIRELPNNPHYIISEETELLDQIRDINDELHMLRSLAEDQEIVWKQAFADMETQGRFSCTPTEIARDLDGMILEAEMTRDSIDTLLDLRQKQASLAETEAGRLQANDTARQSNNIYVFTLVTIFFLPLSWLTSLFALNIASFPHNGGTIEYQPQWLFPILCGDLPPNLKKTRANIVHESRCDERVFQYSHFRPVEG</sequence>
<evidence type="ECO:0000256" key="7">
    <source>
        <dbReference type="PROSITE-ProRule" id="PRU00023"/>
    </source>
</evidence>
<dbReference type="Proteomes" id="UP000649114">
    <property type="component" value="Unassembled WGS sequence"/>
</dbReference>
<dbReference type="SUPFAM" id="SSF48403">
    <property type="entry name" value="Ankyrin repeat"/>
    <property type="match status" value="3"/>
</dbReference>
<dbReference type="SMART" id="SM00248">
    <property type="entry name" value="ANK"/>
    <property type="match status" value="18"/>
</dbReference>
<keyword evidence="2 9" id="KW-0812">Transmembrane</keyword>
<evidence type="ECO:0000256" key="2">
    <source>
        <dbReference type="ARBA" id="ARBA00022692"/>
    </source>
</evidence>
<feature type="region of interest" description="Disordered" evidence="8">
    <location>
        <begin position="136"/>
        <end position="179"/>
    </location>
</feature>
<dbReference type="Gene3D" id="1.25.40.20">
    <property type="entry name" value="Ankyrin repeat-containing domain"/>
    <property type="match status" value="4"/>
</dbReference>
<evidence type="ECO:0000256" key="8">
    <source>
        <dbReference type="SAM" id="MobiDB-lite"/>
    </source>
</evidence>
<protein>
    <submittedName>
        <fullName evidence="10">Uncharacterized protein</fullName>
    </submittedName>
</protein>
<comment type="subcellular location">
    <subcellularLocation>
        <location evidence="1">Membrane</location>
        <topology evidence="1">Multi-pass membrane protein</topology>
    </subcellularLocation>
</comment>
<feature type="repeat" description="ANK" evidence="7">
    <location>
        <begin position="582"/>
        <end position="614"/>
    </location>
</feature>
<feature type="repeat" description="ANK" evidence="7">
    <location>
        <begin position="474"/>
        <end position="506"/>
    </location>
</feature>
<evidence type="ECO:0000256" key="1">
    <source>
        <dbReference type="ARBA" id="ARBA00004141"/>
    </source>
</evidence>
<accession>A0AAN5YFT6</accession>
<organism evidence="10 11">
    <name type="scientific">Aspergillus lentulus</name>
    <dbReference type="NCBI Taxonomy" id="293939"/>
    <lineage>
        <taxon>Eukaryota</taxon>
        <taxon>Fungi</taxon>
        <taxon>Dikarya</taxon>
        <taxon>Ascomycota</taxon>
        <taxon>Pezizomycotina</taxon>
        <taxon>Eurotiomycetes</taxon>
        <taxon>Eurotiomycetidae</taxon>
        <taxon>Eurotiales</taxon>
        <taxon>Aspergillaceae</taxon>
        <taxon>Aspergillus</taxon>
        <taxon>Aspergillus subgen. Fumigati</taxon>
    </lineage>
</organism>
<feature type="compositionally biased region" description="Acidic residues" evidence="8">
    <location>
        <begin position="69"/>
        <end position="80"/>
    </location>
</feature>
<keyword evidence="3" id="KW-0677">Repeat</keyword>
<comment type="caution">
    <text evidence="10">The sequence shown here is derived from an EMBL/GenBank/DDBJ whole genome shotgun (WGS) entry which is preliminary data.</text>
</comment>
<feature type="compositionally biased region" description="Basic and acidic residues" evidence="8">
    <location>
        <begin position="12"/>
        <end position="29"/>
    </location>
</feature>
<feature type="repeat" description="ANK" evidence="7">
    <location>
        <begin position="235"/>
        <end position="264"/>
    </location>
</feature>
<dbReference type="Gene3D" id="1.20.58.340">
    <property type="entry name" value="Magnesium transport protein CorA, transmembrane region"/>
    <property type="match status" value="1"/>
</dbReference>
<feature type="repeat" description="ANK" evidence="7">
    <location>
        <begin position="371"/>
        <end position="403"/>
    </location>
</feature>
<evidence type="ECO:0000256" key="6">
    <source>
        <dbReference type="ARBA" id="ARBA00023136"/>
    </source>
</evidence>
<evidence type="ECO:0000256" key="5">
    <source>
        <dbReference type="ARBA" id="ARBA00023043"/>
    </source>
</evidence>
<feature type="region of interest" description="Disordered" evidence="8">
    <location>
        <begin position="1"/>
        <end position="114"/>
    </location>
</feature>
<feature type="repeat" description="ANK" evidence="7">
    <location>
        <begin position="268"/>
        <end position="300"/>
    </location>
</feature>
<reference evidence="10" key="1">
    <citation type="journal article" date="2020" name="bioRxiv">
        <title>Genomic and phenotypic heterogeneity of clinical isolates of the human pathogens Aspergillus fumigatus, Aspergillus lentulus and Aspergillus fumigatiaffinis.</title>
        <authorList>
            <person name="dos Santos R.A.C."/>
            <person name="Steenwyk J.L."/>
            <person name="Rivero-Menendez O."/>
            <person name="Mead M.E."/>
            <person name="Silva L.P."/>
            <person name="Bastos R.W."/>
            <person name="Alastruey-Izquierdo A."/>
            <person name="Goldman G.H."/>
            <person name="Rokas A."/>
        </authorList>
    </citation>
    <scope>NUCLEOTIDE SEQUENCE</scope>
    <source>
        <strain evidence="10">CNM-CM8927</strain>
    </source>
</reference>
<feature type="compositionally biased region" description="Polar residues" evidence="8">
    <location>
        <begin position="1"/>
        <end position="11"/>
    </location>
</feature>
<dbReference type="Pfam" id="PF13637">
    <property type="entry name" value="Ank_4"/>
    <property type="match status" value="1"/>
</dbReference>
<feature type="region of interest" description="Disordered" evidence="8">
    <location>
        <begin position="1420"/>
        <end position="1440"/>
    </location>
</feature>
<dbReference type="GO" id="GO:0016020">
    <property type="term" value="C:membrane"/>
    <property type="evidence" value="ECO:0007669"/>
    <property type="project" value="UniProtKB-SubCell"/>
</dbReference>
<evidence type="ECO:0000313" key="11">
    <source>
        <dbReference type="Proteomes" id="UP000649114"/>
    </source>
</evidence>
<dbReference type="PROSITE" id="PS50088">
    <property type="entry name" value="ANK_REPEAT"/>
    <property type="match status" value="8"/>
</dbReference>
<keyword evidence="5 7" id="KW-0040">ANK repeat</keyword>
<name>A0AAN5YFT6_ASPLE</name>
<dbReference type="InterPro" id="IPR045863">
    <property type="entry name" value="CorA_TM1_TM2"/>
</dbReference>
<evidence type="ECO:0000256" key="3">
    <source>
        <dbReference type="ARBA" id="ARBA00022737"/>
    </source>
</evidence>
<evidence type="ECO:0000256" key="4">
    <source>
        <dbReference type="ARBA" id="ARBA00022989"/>
    </source>
</evidence>
<dbReference type="PANTHER" id="PTHR24173">
    <property type="entry name" value="ANKYRIN REPEAT CONTAINING"/>
    <property type="match status" value="1"/>
</dbReference>
<dbReference type="InterPro" id="IPR002523">
    <property type="entry name" value="MgTranspt_CorA/ZnTranspt_ZntB"/>
</dbReference>
<feature type="compositionally biased region" description="Polar residues" evidence="8">
    <location>
        <begin position="137"/>
        <end position="150"/>
    </location>
</feature>
<reference evidence="10" key="2">
    <citation type="submission" date="2020-04" db="EMBL/GenBank/DDBJ databases">
        <authorList>
            <person name="Santos R.A.C."/>
            <person name="Steenwyk J.L."/>
            <person name="Rivero-Menendez O."/>
            <person name="Mead M.E."/>
            <person name="Silva L.P."/>
            <person name="Bastos R.W."/>
            <person name="Alastruey-Izquierdo A."/>
            <person name="Goldman G.H."/>
            <person name="Rokas A."/>
        </authorList>
    </citation>
    <scope>NUCLEOTIDE SEQUENCE</scope>
    <source>
        <strain evidence="10">CNM-CM8927</strain>
    </source>
</reference>
<dbReference type="Pfam" id="PF12796">
    <property type="entry name" value="Ank_2"/>
    <property type="match status" value="4"/>
</dbReference>
<keyword evidence="6 9" id="KW-0472">Membrane</keyword>
<feature type="repeat" description="ANK" evidence="7">
    <location>
        <begin position="441"/>
        <end position="473"/>
    </location>
</feature>
<proteinExistence type="predicted"/>
<dbReference type="SUPFAM" id="SSF144083">
    <property type="entry name" value="Magnesium transport protein CorA, transmembrane region"/>
    <property type="match status" value="1"/>
</dbReference>
<dbReference type="Pfam" id="PF00023">
    <property type="entry name" value="Ank"/>
    <property type="match status" value="1"/>
</dbReference>